<dbReference type="InterPro" id="IPR051053">
    <property type="entry name" value="ECH/Chromodomain_protein"/>
</dbReference>
<sequence>MSDHSEIRLDLPTGTGSGSGTATITLHRPDRLNAFTGTMARELVAAFDATDADESVRVVILTGAGRGFCAGADLGRGERSFDADDAARAAERGDLGTVGGAPRDAGGVVSLRIAASVKPVIVAVNGPAVGIGATMMLPADVRIAAASARFGFVFARRGLVPEAASSWFLPRVVGISQAMEWVATGRVFDAAEALAGGLVSRVVPDDELIGTARALADEIAHNTSAVSVALSRRLLWSMLGASSPWEAHRLDSAAILELGRGADAREGVSSFLEKRPPQFPDRVADRLGVVPGWPERPDGTT</sequence>
<comment type="caution">
    <text evidence="3">The sequence shown here is derived from an EMBL/GenBank/DDBJ whole genome shotgun (WGS) entry which is preliminary data.</text>
</comment>
<proteinExistence type="inferred from homology"/>
<dbReference type="SUPFAM" id="SSF52096">
    <property type="entry name" value="ClpP/crotonase"/>
    <property type="match status" value="1"/>
</dbReference>
<dbReference type="InterPro" id="IPR001753">
    <property type="entry name" value="Enoyl-CoA_hydra/iso"/>
</dbReference>
<name>A0ABN1XJ02_9PSEU</name>
<evidence type="ECO:0000313" key="3">
    <source>
        <dbReference type="EMBL" id="GAA1380456.1"/>
    </source>
</evidence>
<comment type="similarity">
    <text evidence="1">Belongs to the enoyl-CoA hydratase/isomerase family.</text>
</comment>
<feature type="region of interest" description="Disordered" evidence="2">
    <location>
        <begin position="271"/>
        <end position="301"/>
    </location>
</feature>
<dbReference type="InterPro" id="IPR014748">
    <property type="entry name" value="Enoyl-CoA_hydra_C"/>
</dbReference>
<evidence type="ECO:0000256" key="1">
    <source>
        <dbReference type="ARBA" id="ARBA00005254"/>
    </source>
</evidence>
<evidence type="ECO:0000256" key="2">
    <source>
        <dbReference type="SAM" id="MobiDB-lite"/>
    </source>
</evidence>
<dbReference type="PANTHER" id="PTHR43684:SF4">
    <property type="entry name" value="ENOYL-COA HYDRATASE_ISOMERASE FAMILY PROTEIN (AFU_ORTHOLOGUE AFUA_1G01890)"/>
    <property type="match status" value="1"/>
</dbReference>
<dbReference type="RefSeq" id="WP_344017904.1">
    <property type="nucleotide sequence ID" value="NZ_BAAAJK010000001.1"/>
</dbReference>
<dbReference type="Proteomes" id="UP001501414">
    <property type="component" value="Unassembled WGS sequence"/>
</dbReference>
<dbReference type="PANTHER" id="PTHR43684">
    <property type="match status" value="1"/>
</dbReference>
<dbReference type="InterPro" id="IPR029045">
    <property type="entry name" value="ClpP/crotonase-like_dom_sf"/>
</dbReference>
<evidence type="ECO:0000313" key="4">
    <source>
        <dbReference type="Proteomes" id="UP001501414"/>
    </source>
</evidence>
<dbReference type="EMBL" id="BAAAJK010000001">
    <property type="protein sequence ID" value="GAA1380456.1"/>
    <property type="molecule type" value="Genomic_DNA"/>
</dbReference>
<organism evidence="3 4">
    <name type="scientific">Pseudonocardia kongjuensis</name>
    <dbReference type="NCBI Taxonomy" id="102227"/>
    <lineage>
        <taxon>Bacteria</taxon>
        <taxon>Bacillati</taxon>
        <taxon>Actinomycetota</taxon>
        <taxon>Actinomycetes</taxon>
        <taxon>Pseudonocardiales</taxon>
        <taxon>Pseudonocardiaceae</taxon>
        <taxon>Pseudonocardia</taxon>
    </lineage>
</organism>
<dbReference type="NCBIfam" id="NF006109">
    <property type="entry name" value="PRK08260.1"/>
    <property type="match status" value="1"/>
</dbReference>
<dbReference type="Gene3D" id="1.10.12.10">
    <property type="entry name" value="Lyase 2-enoyl-coa Hydratase, Chain A, domain 2"/>
    <property type="match status" value="1"/>
</dbReference>
<feature type="region of interest" description="Disordered" evidence="2">
    <location>
        <begin position="1"/>
        <end position="24"/>
    </location>
</feature>
<dbReference type="CDD" id="cd06558">
    <property type="entry name" value="crotonase-like"/>
    <property type="match status" value="1"/>
</dbReference>
<dbReference type="Pfam" id="PF00378">
    <property type="entry name" value="ECH_1"/>
    <property type="match status" value="2"/>
</dbReference>
<protein>
    <submittedName>
        <fullName evidence="3">Enoyl-CoA hydratase-related protein</fullName>
    </submittedName>
</protein>
<accession>A0ABN1XJ02</accession>
<reference evidence="3 4" key="1">
    <citation type="journal article" date="2019" name="Int. J. Syst. Evol. Microbiol.">
        <title>The Global Catalogue of Microorganisms (GCM) 10K type strain sequencing project: providing services to taxonomists for standard genome sequencing and annotation.</title>
        <authorList>
            <consortium name="The Broad Institute Genomics Platform"/>
            <consortium name="The Broad Institute Genome Sequencing Center for Infectious Disease"/>
            <person name="Wu L."/>
            <person name="Ma J."/>
        </authorList>
    </citation>
    <scope>NUCLEOTIDE SEQUENCE [LARGE SCALE GENOMIC DNA]</scope>
    <source>
        <strain evidence="3 4">JCM 11896</strain>
    </source>
</reference>
<keyword evidence="4" id="KW-1185">Reference proteome</keyword>
<dbReference type="Gene3D" id="3.90.226.10">
    <property type="entry name" value="2-enoyl-CoA Hydratase, Chain A, domain 1"/>
    <property type="match status" value="1"/>
</dbReference>
<gene>
    <name evidence="3" type="ORF">GCM10009613_04830</name>
</gene>